<evidence type="ECO:0000313" key="3">
    <source>
        <dbReference type="Proteomes" id="UP001221208"/>
    </source>
</evidence>
<evidence type="ECO:0000313" key="2">
    <source>
        <dbReference type="EMBL" id="MDC8759922.1"/>
    </source>
</evidence>
<evidence type="ECO:0000256" key="1">
    <source>
        <dbReference type="SAM" id="Coils"/>
    </source>
</evidence>
<gene>
    <name evidence="2" type="ORF">OIK44_20245</name>
</gene>
<sequence length="194" mass="22144">MESRLFVLEEELTAIRTDVAVIKSNYATKTDLAELKHELMQELDQLRLATKIDMAELKHELLQKLDQLRLATKTDMAELKHELMRELDQLRLTMKTDMAELRQEMHQELLKTNTALAELRQRFDDILPSLVTKAEMHSEFSKMRTWVVGVAIALFLSSTSTQIAMYNLLKAPSAVAPHTAAAYPASRPTVPVLR</sequence>
<accession>A0ABT5K4J3</accession>
<feature type="coiled-coil region" evidence="1">
    <location>
        <begin position="84"/>
        <end position="122"/>
    </location>
</feature>
<proteinExistence type="predicted"/>
<comment type="caution">
    <text evidence="2">The sequence shown here is derived from an EMBL/GenBank/DDBJ whole genome shotgun (WGS) entry which is preliminary data.</text>
</comment>
<keyword evidence="3" id="KW-1185">Reference proteome</keyword>
<dbReference type="Gene3D" id="1.20.120.20">
    <property type="entry name" value="Apolipoprotein"/>
    <property type="match status" value="1"/>
</dbReference>
<dbReference type="EMBL" id="JAQQXR010000009">
    <property type="protein sequence ID" value="MDC8759922.1"/>
    <property type="molecule type" value="Genomic_DNA"/>
</dbReference>
<organism evidence="2 3">
    <name type="scientific">Janthinobacterium fluminis</name>
    <dbReference type="NCBI Taxonomy" id="2987524"/>
    <lineage>
        <taxon>Bacteria</taxon>
        <taxon>Pseudomonadati</taxon>
        <taxon>Pseudomonadota</taxon>
        <taxon>Betaproteobacteria</taxon>
        <taxon>Burkholderiales</taxon>
        <taxon>Oxalobacteraceae</taxon>
        <taxon>Janthinobacterium</taxon>
    </lineage>
</organism>
<keyword evidence="1" id="KW-0175">Coiled coil</keyword>
<name>A0ABT5K4J3_9BURK</name>
<protein>
    <submittedName>
        <fullName evidence="2">Uncharacterized protein</fullName>
    </submittedName>
</protein>
<reference evidence="2 3" key="1">
    <citation type="submission" date="2022-10" db="EMBL/GenBank/DDBJ databases">
        <title>Janthinobacterium sp. hw3 Genome sequencing.</title>
        <authorList>
            <person name="Park S."/>
        </authorList>
    </citation>
    <scope>NUCLEOTIDE SEQUENCE [LARGE SCALE GENOMIC DNA]</scope>
    <source>
        <strain evidence="3">hw3</strain>
    </source>
</reference>
<dbReference type="Proteomes" id="UP001221208">
    <property type="component" value="Unassembled WGS sequence"/>
</dbReference>
<dbReference type="RefSeq" id="WP_273673386.1">
    <property type="nucleotide sequence ID" value="NZ_JAQQXR010000009.1"/>
</dbReference>
<dbReference type="SUPFAM" id="SSF58113">
    <property type="entry name" value="Apolipoprotein A-I"/>
    <property type="match status" value="1"/>
</dbReference>